<feature type="region of interest" description="Disordered" evidence="1">
    <location>
        <begin position="85"/>
        <end position="150"/>
    </location>
</feature>
<protein>
    <recommendedName>
        <fullName evidence="4">DUF3618 domain-containing protein</fullName>
    </recommendedName>
</protein>
<evidence type="ECO:0000313" key="3">
    <source>
        <dbReference type="Proteomes" id="UP000190135"/>
    </source>
</evidence>
<keyword evidence="3" id="KW-1185">Reference proteome</keyword>
<gene>
    <name evidence="2" type="ORF">SAMN05428963_106104</name>
</gene>
<sequence>MDSAPKSTSDIEREAEKQRAKVASKLDELRLRFSADAVLDRGLSELKGPLGDRLIRAAIDNPLATVMMVAGAGWLFYDATRPRSVEGAHEGASYPPPARMEDLHYGGDQLVPYDDAPKEPNRPMASSPAVAPEPAAASPAGQSPQNRSGL</sequence>
<feature type="compositionally biased region" description="Low complexity" evidence="1">
    <location>
        <begin position="123"/>
        <end position="144"/>
    </location>
</feature>
<evidence type="ECO:0000256" key="1">
    <source>
        <dbReference type="SAM" id="MobiDB-lite"/>
    </source>
</evidence>
<dbReference type="Proteomes" id="UP000190135">
    <property type="component" value="Unassembled WGS sequence"/>
</dbReference>
<proteinExistence type="predicted"/>
<accession>A0A1T4R8J1</accession>
<evidence type="ECO:0000313" key="2">
    <source>
        <dbReference type="EMBL" id="SKA12136.1"/>
    </source>
</evidence>
<dbReference type="EMBL" id="FUXL01000006">
    <property type="protein sequence ID" value="SKA12136.1"/>
    <property type="molecule type" value="Genomic_DNA"/>
</dbReference>
<evidence type="ECO:0008006" key="4">
    <source>
        <dbReference type="Google" id="ProtNLM"/>
    </source>
</evidence>
<name>A0A1T4R8J1_9HYPH</name>
<dbReference type="AlphaFoldDB" id="A0A1T4R8J1"/>
<dbReference type="RefSeq" id="WP_078708353.1">
    <property type="nucleotide sequence ID" value="NZ_FUXL01000006.1"/>
</dbReference>
<reference evidence="2 3" key="1">
    <citation type="submission" date="2017-02" db="EMBL/GenBank/DDBJ databases">
        <authorList>
            <person name="Peterson S.W."/>
        </authorList>
    </citation>
    <scope>NUCLEOTIDE SEQUENCE [LARGE SCALE GENOMIC DNA]</scope>
    <source>
        <strain evidence="2 3">USBA 369</strain>
    </source>
</reference>
<organism evidence="2 3">
    <name type="scientific">Consotaella salsifontis</name>
    <dbReference type="NCBI Taxonomy" id="1365950"/>
    <lineage>
        <taxon>Bacteria</taxon>
        <taxon>Pseudomonadati</taxon>
        <taxon>Pseudomonadota</taxon>
        <taxon>Alphaproteobacteria</taxon>
        <taxon>Hyphomicrobiales</taxon>
        <taxon>Aurantimonadaceae</taxon>
        <taxon>Consotaella</taxon>
    </lineage>
</organism>